<dbReference type="InterPro" id="IPR052183">
    <property type="entry name" value="IS_Transposase"/>
</dbReference>
<keyword evidence="2" id="KW-1185">Reference proteome</keyword>
<dbReference type="EMBL" id="CP000828">
    <property type="protein sequence ID" value="ABW30804.1"/>
    <property type="molecule type" value="Genomic_DNA"/>
</dbReference>
<reference evidence="1 2" key="1">
    <citation type="journal article" date="2008" name="Proc. Natl. Acad. Sci. U.S.A.">
        <title>Niche adaptation and genome expansion in the chlorophyll d-producing cyanobacterium Acaryochloris marina.</title>
        <authorList>
            <person name="Swingley W.D."/>
            <person name="Chen M."/>
            <person name="Cheung P.C."/>
            <person name="Conrad A.L."/>
            <person name="Dejesa L.C."/>
            <person name="Hao J."/>
            <person name="Honchak B.M."/>
            <person name="Karbach L.E."/>
            <person name="Kurdoglu A."/>
            <person name="Lahiri S."/>
            <person name="Mastrian S.D."/>
            <person name="Miyashita H."/>
            <person name="Page L."/>
            <person name="Ramakrishna P."/>
            <person name="Satoh S."/>
            <person name="Sattley W.M."/>
            <person name="Shimada Y."/>
            <person name="Taylor H.L."/>
            <person name="Tomo T."/>
            <person name="Tsuchiya T."/>
            <person name="Wang Z.T."/>
            <person name="Raymond J."/>
            <person name="Mimuro M."/>
            <person name="Blankenship R.E."/>
            <person name="Touchman J.W."/>
        </authorList>
    </citation>
    <scope>NUCLEOTIDE SEQUENCE [LARGE SCALE GENOMIC DNA]</scope>
    <source>
        <strain evidence="2">MBIC 11017</strain>
    </source>
</reference>
<protein>
    <submittedName>
        <fullName evidence="1">Transposase, putative</fullName>
    </submittedName>
</protein>
<dbReference type="eggNOG" id="COG3316">
    <property type="taxonomic scope" value="Bacteria"/>
</dbReference>
<proteinExistence type="predicted"/>
<dbReference type="KEGG" id="amr:AM1_5863"/>
<gene>
    <name evidence="1" type="ordered locus">AM1_5863</name>
</gene>
<dbReference type="HOGENOM" id="CLU_067322_4_3_3"/>
<dbReference type="Proteomes" id="UP000000268">
    <property type="component" value="Chromosome"/>
</dbReference>
<name>B0C0L1_ACAM1</name>
<accession>B0C0L1</accession>
<evidence type="ECO:0000313" key="2">
    <source>
        <dbReference type="Proteomes" id="UP000000268"/>
    </source>
</evidence>
<evidence type="ECO:0000313" key="1">
    <source>
        <dbReference type="EMBL" id="ABW30804.1"/>
    </source>
</evidence>
<organism evidence="1 2">
    <name type="scientific">Acaryochloris marina (strain MBIC 11017)</name>
    <dbReference type="NCBI Taxonomy" id="329726"/>
    <lineage>
        <taxon>Bacteria</taxon>
        <taxon>Bacillati</taxon>
        <taxon>Cyanobacteriota</taxon>
        <taxon>Cyanophyceae</taxon>
        <taxon>Acaryochloridales</taxon>
        <taxon>Acaryochloridaceae</taxon>
        <taxon>Acaryochloris</taxon>
    </lineage>
</organism>
<dbReference type="PANTHER" id="PTHR35528:SF3">
    <property type="entry name" value="BLL1675 PROTEIN"/>
    <property type="match status" value="1"/>
</dbReference>
<sequence length="84" mass="10510">MKTTDLFKWRHYQFEIILLNVRWYCRYTLSYRNLEEMMGRGFKVDHITIHRWVFKYSSELDKRCRHLKPTHASSRVDETYVKIH</sequence>
<dbReference type="RefSeq" id="WP_012166013.1">
    <property type="nucleotide sequence ID" value="NC_009925.1"/>
</dbReference>
<dbReference type="PANTHER" id="PTHR35528">
    <property type="entry name" value="BLL1675 PROTEIN"/>
    <property type="match status" value="1"/>
</dbReference>
<dbReference type="AlphaFoldDB" id="B0C0L1"/>